<sequence length="651" mass="73129">MRSISSSARCGAPAASDDSQPTAPRRGRKPTPVVEFPDALTGDWLDPESFADALALHARRHGDSLWHLHKAIVVDGETFQRKTIQDWAAGRKVPQSGTSFDILTRIERRYRLPAGYFRTKLPESGKAVVGKAIPTVTRSEQRRLAWHLPEDFDRRPAAQRAEILEWVRTVVISGSTDYRRFQAEAMKHRYALRFPKAETLMAGPVVTDVAAGATPPGSAPPALVRELAGLIRFKTKTLTSIGEKRTGVWGEETAAQKIEHLALMFGAMTAAPDAEIGGLGLPADRLSMALLAFPAVWDWYLQWREQRRGFYTAWEINMLGLVLAMTRKETGWMWQNERLAERLEPIPGLVEEADVAAARADWRGACEVMHEHGLARSKEIGRVARVHRDPFEPIIAVLEAESPVAEYRRITTEILKRMPSADRYPVAAAEAVRGFLMLRLGLHLGVRQKNLRQLLVCPRGGRPRPERQLETLKRGELRWSDRDGGWEVVIPSVAFKNANSSFFGKKPFRLLLPDYDGLYRHIEVWLDRHRGVLLGEAEDPGTFFVKTVKRTSSDAAYDQATFYEAWRLVIQRYGIYNPWTGKGAIAGLLPHGPHNIRDVLATHILKRTGSYEQASYAIQDTPEMVAEHYGRFLPQDKAALAAQILNQVWAA</sequence>
<dbReference type="EMBL" id="JARYGZ010000002">
    <property type="protein sequence ID" value="MDH7639987.1"/>
    <property type="molecule type" value="Genomic_DNA"/>
</dbReference>
<evidence type="ECO:0000256" key="1">
    <source>
        <dbReference type="SAM" id="MobiDB-lite"/>
    </source>
</evidence>
<gene>
    <name evidence="2" type="ORF">QGN17_14720</name>
</gene>
<dbReference type="RefSeq" id="WP_281045350.1">
    <property type="nucleotide sequence ID" value="NZ_JARYGZ010000002.1"/>
</dbReference>
<reference evidence="2" key="1">
    <citation type="submission" date="2023-04" db="EMBL/GenBank/DDBJ databases">
        <title>Sphingomonas sp. MAHUQ-71 isolated from rice field.</title>
        <authorList>
            <person name="Huq M.A."/>
        </authorList>
    </citation>
    <scope>NUCLEOTIDE SEQUENCE</scope>
    <source>
        <strain evidence="2">MAHUQ-71</strain>
    </source>
</reference>
<dbReference type="InterPro" id="IPR013762">
    <property type="entry name" value="Integrase-like_cat_sf"/>
</dbReference>
<name>A0ABT6N498_9SPHN</name>
<accession>A0ABT6N498</accession>
<organism evidence="2 3">
    <name type="scientific">Sphingomonas oryzagri</name>
    <dbReference type="NCBI Taxonomy" id="3042314"/>
    <lineage>
        <taxon>Bacteria</taxon>
        <taxon>Pseudomonadati</taxon>
        <taxon>Pseudomonadota</taxon>
        <taxon>Alphaproteobacteria</taxon>
        <taxon>Sphingomonadales</taxon>
        <taxon>Sphingomonadaceae</taxon>
        <taxon>Sphingomonas</taxon>
    </lineage>
</organism>
<comment type="caution">
    <text evidence="2">The sequence shown here is derived from an EMBL/GenBank/DDBJ whole genome shotgun (WGS) entry which is preliminary data.</text>
</comment>
<keyword evidence="3" id="KW-1185">Reference proteome</keyword>
<dbReference type="Gene3D" id="1.10.443.10">
    <property type="entry name" value="Intergrase catalytic core"/>
    <property type="match status" value="1"/>
</dbReference>
<proteinExistence type="predicted"/>
<evidence type="ECO:0000313" key="2">
    <source>
        <dbReference type="EMBL" id="MDH7639987.1"/>
    </source>
</evidence>
<feature type="region of interest" description="Disordered" evidence="1">
    <location>
        <begin position="1"/>
        <end position="33"/>
    </location>
</feature>
<evidence type="ECO:0000313" key="3">
    <source>
        <dbReference type="Proteomes" id="UP001160625"/>
    </source>
</evidence>
<dbReference type="Proteomes" id="UP001160625">
    <property type="component" value="Unassembled WGS sequence"/>
</dbReference>
<protein>
    <submittedName>
        <fullName evidence="2">Uncharacterized protein</fullName>
    </submittedName>
</protein>